<evidence type="ECO:0000313" key="2">
    <source>
        <dbReference type="Proteomes" id="UP000317318"/>
    </source>
</evidence>
<dbReference type="KEGG" id="svp:Pan189_06160"/>
<evidence type="ECO:0000313" key="1">
    <source>
        <dbReference type="EMBL" id="QDT36261.1"/>
    </source>
</evidence>
<sequence>MSDHVDGPVQRLIERINEAIQAKEVTDFQICSFQNDSLLLIGSFNLAYYHDLEVRFHKVTYINLPVYGIDSPIFSIATKLEQEQHAQLDLQEETLFRIVSSPELFSHPYFIAAEQISISEKRVHYQVSDNEASPE</sequence>
<dbReference type="RefSeq" id="WP_145362476.1">
    <property type="nucleotide sequence ID" value="NZ_CP036268.1"/>
</dbReference>
<gene>
    <name evidence="1" type="ORF">Pan189_06160</name>
</gene>
<accession>A0A517QXA0</accession>
<dbReference type="OrthoDB" id="2654955at2"/>
<dbReference type="AlphaFoldDB" id="A0A517QXA0"/>
<keyword evidence="2" id="KW-1185">Reference proteome</keyword>
<proteinExistence type="predicted"/>
<dbReference type="EMBL" id="CP036268">
    <property type="protein sequence ID" value="QDT36261.1"/>
    <property type="molecule type" value="Genomic_DNA"/>
</dbReference>
<reference evidence="1 2" key="1">
    <citation type="submission" date="2019-02" db="EMBL/GenBank/DDBJ databases">
        <title>Deep-cultivation of Planctomycetes and their phenomic and genomic characterization uncovers novel biology.</title>
        <authorList>
            <person name="Wiegand S."/>
            <person name="Jogler M."/>
            <person name="Boedeker C."/>
            <person name="Pinto D."/>
            <person name="Vollmers J."/>
            <person name="Rivas-Marin E."/>
            <person name="Kohn T."/>
            <person name="Peeters S.H."/>
            <person name="Heuer A."/>
            <person name="Rast P."/>
            <person name="Oberbeckmann S."/>
            <person name="Bunk B."/>
            <person name="Jeske O."/>
            <person name="Meyerdierks A."/>
            <person name="Storesund J.E."/>
            <person name="Kallscheuer N."/>
            <person name="Luecker S."/>
            <person name="Lage O.M."/>
            <person name="Pohl T."/>
            <person name="Merkel B.J."/>
            <person name="Hornburger P."/>
            <person name="Mueller R.-W."/>
            <person name="Bruemmer F."/>
            <person name="Labrenz M."/>
            <person name="Spormann A.M."/>
            <person name="Op den Camp H."/>
            <person name="Overmann J."/>
            <person name="Amann R."/>
            <person name="Jetten M.S.M."/>
            <person name="Mascher T."/>
            <person name="Medema M.H."/>
            <person name="Devos D.P."/>
            <person name="Kaster A.-K."/>
            <person name="Ovreas L."/>
            <person name="Rohde M."/>
            <person name="Galperin M.Y."/>
            <person name="Jogler C."/>
        </authorList>
    </citation>
    <scope>NUCLEOTIDE SEQUENCE [LARGE SCALE GENOMIC DNA]</scope>
    <source>
        <strain evidence="1 2">Pan189</strain>
    </source>
</reference>
<organism evidence="1 2">
    <name type="scientific">Stratiformator vulcanicus</name>
    <dbReference type="NCBI Taxonomy" id="2527980"/>
    <lineage>
        <taxon>Bacteria</taxon>
        <taxon>Pseudomonadati</taxon>
        <taxon>Planctomycetota</taxon>
        <taxon>Planctomycetia</taxon>
        <taxon>Planctomycetales</taxon>
        <taxon>Planctomycetaceae</taxon>
        <taxon>Stratiformator</taxon>
    </lineage>
</organism>
<dbReference type="Proteomes" id="UP000317318">
    <property type="component" value="Chromosome"/>
</dbReference>
<name>A0A517QXA0_9PLAN</name>
<protein>
    <submittedName>
        <fullName evidence="1">Uncharacterized protein</fullName>
    </submittedName>
</protein>